<dbReference type="Pfam" id="PF07331">
    <property type="entry name" value="TctB"/>
    <property type="match status" value="1"/>
</dbReference>
<feature type="transmembrane region" description="Helical" evidence="1">
    <location>
        <begin position="95"/>
        <end position="111"/>
    </location>
</feature>
<feature type="transmembrane region" description="Helical" evidence="1">
    <location>
        <begin position="117"/>
        <end position="134"/>
    </location>
</feature>
<keyword evidence="1" id="KW-0472">Membrane</keyword>
<protein>
    <submittedName>
        <fullName evidence="3">Tripartite tricarboxylate transporter TctB family protein</fullName>
    </submittedName>
</protein>
<dbReference type="InterPro" id="IPR009936">
    <property type="entry name" value="DUF1468"/>
</dbReference>
<proteinExistence type="predicted"/>
<keyword evidence="4" id="KW-1185">Reference proteome</keyword>
<evidence type="ECO:0000259" key="2">
    <source>
        <dbReference type="Pfam" id="PF07331"/>
    </source>
</evidence>
<feature type="domain" description="DUF1468" evidence="2">
    <location>
        <begin position="24"/>
        <end position="164"/>
    </location>
</feature>
<feature type="transmembrane region" description="Helical" evidence="1">
    <location>
        <begin position="141"/>
        <end position="161"/>
    </location>
</feature>
<accession>A0A9X1NHQ9</accession>
<reference evidence="3" key="1">
    <citation type="submission" date="2021-11" db="EMBL/GenBank/DDBJ databases">
        <title>Streptomyces corallinus and Kineosporia corallina sp. nov., two new coral-derived marine actinobacteria.</title>
        <authorList>
            <person name="Buangrab K."/>
            <person name="Sutthacheep M."/>
            <person name="Yeemin T."/>
            <person name="Harunari E."/>
            <person name="Igarashi Y."/>
            <person name="Sripreechasak P."/>
            <person name="Kanchanasin P."/>
            <person name="Tanasupawat S."/>
            <person name="Phongsopitanun W."/>
        </authorList>
    </citation>
    <scope>NUCLEOTIDE SEQUENCE</scope>
    <source>
        <strain evidence="3">JCM 31032</strain>
    </source>
</reference>
<feature type="transmembrane region" description="Helical" evidence="1">
    <location>
        <begin position="56"/>
        <end position="74"/>
    </location>
</feature>
<dbReference type="Proteomes" id="UP001138997">
    <property type="component" value="Unassembled WGS sequence"/>
</dbReference>
<evidence type="ECO:0000256" key="1">
    <source>
        <dbReference type="SAM" id="Phobius"/>
    </source>
</evidence>
<gene>
    <name evidence="3" type="ORF">LR394_24105</name>
</gene>
<dbReference type="AlphaFoldDB" id="A0A9X1NHQ9"/>
<comment type="caution">
    <text evidence="3">The sequence shown here is derived from an EMBL/GenBank/DDBJ whole genome shotgun (WGS) entry which is preliminary data.</text>
</comment>
<keyword evidence="1" id="KW-0812">Transmembrane</keyword>
<evidence type="ECO:0000313" key="3">
    <source>
        <dbReference type="EMBL" id="MCD5313996.1"/>
    </source>
</evidence>
<dbReference type="EMBL" id="JAJOMB010000014">
    <property type="protein sequence ID" value="MCD5313996.1"/>
    <property type="molecule type" value="Genomic_DNA"/>
</dbReference>
<sequence>MSTQPEERTEPEAAENPPATGSFAIAAVVLGVAVYLTQGLLTMEVPSTADFPGPRFFPTVVAVLAYILVVALIVQGVRNRALPAQPTRTSPGTDWAAVAGIVATLIVFTLLLRPLGWILAGMLLFYGVAYFLGSRRLVFDLGLALGVSSIVQLVFSAGLGLNLPAGVLGMI</sequence>
<dbReference type="RefSeq" id="WP_231446153.1">
    <property type="nucleotide sequence ID" value="NZ_JAJOMB010000014.1"/>
</dbReference>
<evidence type="ECO:0000313" key="4">
    <source>
        <dbReference type="Proteomes" id="UP001138997"/>
    </source>
</evidence>
<organism evidence="3 4">
    <name type="scientific">Kineosporia babensis</name>
    <dbReference type="NCBI Taxonomy" id="499548"/>
    <lineage>
        <taxon>Bacteria</taxon>
        <taxon>Bacillati</taxon>
        <taxon>Actinomycetota</taxon>
        <taxon>Actinomycetes</taxon>
        <taxon>Kineosporiales</taxon>
        <taxon>Kineosporiaceae</taxon>
        <taxon>Kineosporia</taxon>
    </lineage>
</organism>
<keyword evidence="1" id="KW-1133">Transmembrane helix</keyword>
<feature type="transmembrane region" description="Helical" evidence="1">
    <location>
        <begin position="21"/>
        <end position="41"/>
    </location>
</feature>
<name>A0A9X1NHQ9_9ACTN</name>